<dbReference type="InterPro" id="IPR013783">
    <property type="entry name" value="Ig-like_fold"/>
</dbReference>
<reference evidence="3" key="1">
    <citation type="submission" date="2020-10" db="EMBL/GenBank/DDBJ databases">
        <authorList>
            <person name="Gilroy R."/>
        </authorList>
    </citation>
    <scope>NUCLEOTIDE SEQUENCE</scope>
    <source>
        <strain evidence="3">G3-3990</strain>
    </source>
</reference>
<sequence>MKRLFFTALYMAVALVTAFAGPVENRGVYATNPQNAVGQEATITIDGDPSDWNTSMLIAQGSANDMCTAFKGSHENCVLDCYALYAAWDDANLYLAWQMVNTNDTWSREGDGPLSDGGRIGDVPLIVVLSIDPSATMTGRLTNGGMLWDKVDVVYETPVDRIFMMSGKAGQGTPAMFLAADEAGNTSYDAAYCKNFSTNGISYAMGETFLGDQLLYLNGPQAPADVYSAASTWINLCDPASWTGVVQKGHDTKYDSFYEMKIPFATLGIDKNFLLTNGIGAMMIATRGESGIDCVPHDPSMLDNVYGDYIHDASTSAEKSDSDTIRYQLANIGKIRVGSAAAPQAEAIVSVPDGYVFHAASLSVSIRLKNATSGSYSVNGGAAQAIDNMTTISLGADAAVGETVSLSVTATNSEGSHTEVYTYTKGDGFSLTPGTAIVVKPDNWEEVYCYMYSGGDRQNAVWPGVEMTLIRDNFYYCNMPSGWTSANVIFNNNREEGMGKEQYPSGNGLLLNAGEVKLWDWNQWYAVSTTATGLHAATDGFSVKAFAIGNTLYIASDKVQMCHIFNISGQLIHAVELCEGTTEVYGLPAGVYILNGQKIIIK</sequence>
<reference evidence="3" key="2">
    <citation type="journal article" date="2021" name="PeerJ">
        <title>Extensive microbial diversity within the chicken gut microbiome revealed by metagenomics and culture.</title>
        <authorList>
            <person name="Gilroy R."/>
            <person name="Ravi A."/>
            <person name="Getino M."/>
            <person name="Pursley I."/>
            <person name="Horton D.L."/>
            <person name="Alikhan N.F."/>
            <person name="Baker D."/>
            <person name="Gharbi K."/>
            <person name="Hall N."/>
            <person name="Watson M."/>
            <person name="Adriaenssens E.M."/>
            <person name="Foster-Nyarko E."/>
            <person name="Jarju S."/>
            <person name="Secka A."/>
            <person name="Antonio M."/>
            <person name="Oren A."/>
            <person name="Chaudhuri R.R."/>
            <person name="La Ragione R."/>
            <person name="Hildebrand F."/>
            <person name="Pallen M.J."/>
        </authorList>
    </citation>
    <scope>NUCLEOTIDE SEQUENCE</scope>
    <source>
        <strain evidence="3">G3-3990</strain>
    </source>
</reference>
<feature type="signal peptide" evidence="1">
    <location>
        <begin position="1"/>
        <end position="20"/>
    </location>
</feature>
<evidence type="ECO:0000256" key="1">
    <source>
        <dbReference type="SAM" id="SignalP"/>
    </source>
</evidence>
<dbReference type="EMBL" id="JADIMG010000109">
    <property type="protein sequence ID" value="MBO8461000.1"/>
    <property type="molecule type" value="Genomic_DNA"/>
</dbReference>
<keyword evidence="1" id="KW-0732">Signal</keyword>
<comment type="caution">
    <text evidence="3">The sequence shown here is derived from an EMBL/GenBank/DDBJ whole genome shotgun (WGS) entry which is preliminary data.</text>
</comment>
<evidence type="ECO:0000259" key="2">
    <source>
        <dbReference type="Pfam" id="PF16738"/>
    </source>
</evidence>
<feature type="chain" id="PRO_5039447413" evidence="1">
    <location>
        <begin position="21"/>
        <end position="602"/>
    </location>
</feature>
<evidence type="ECO:0000313" key="3">
    <source>
        <dbReference type="EMBL" id="MBO8461000.1"/>
    </source>
</evidence>
<feature type="domain" description="Starch-binding module 26" evidence="2">
    <location>
        <begin position="440"/>
        <end position="495"/>
    </location>
</feature>
<organism evidence="3 4">
    <name type="scientific">Candidatus Gallipaludibacter merdavium</name>
    <dbReference type="NCBI Taxonomy" id="2840839"/>
    <lineage>
        <taxon>Bacteria</taxon>
        <taxon>Pseudomonadati</taxon>
        <taxon>Bacteroidota</taxon>
        <taxon>Bacteroidia</taxon>
        <taxon>Bacteroidales</taxon>
        <taxon>Candidatus Gallipaludibacter</taxon>
    </lineage>
</organism>
<dbReference type="InterPro" id="IPR031965">
    <property type="entry name" value="CBM26"/>
</dbReference>
<evidence type="ECO:0000313" key="4">
    <source>
        <dbReference type="Proteomes" id="UP000823641"/>
    </source>
</evidence>
<protein>
    <submittedName>
        <fullName evidence="3">Starch-binding protein</fullName>
    </submittedName>
</protein>
<dbReference type="Gene3D" id="2.60.40.10">
    <property type="entry name" value="Immunoglobulins"/>
    <property type="match status" value="1"/>
</dbReference>
<gene>
    <name evidence="3" type="ORF">IAA73_11835</name>
</gene>
<proteinExistence type="predicted"/>
<dbReference type="Proteomes" id="UP000823641">
    <property type="component" value="Unassembled WGS sequence"/>
</dbReference>
<name>A0A9D9N5K2_9BACT</name>
<accession>A0A9D9N5K2</accession>
<dbReference type="AlphaFoldDB" id="A0A9D9N5K2"/>
<dbReference type="Pfam" id="PF16738">
    <property type="entry name" value="CBM26"/>
    <property type="match status" value="1"/>
</dbReference>